<dbReference type="Proteomes" id="UP001242811">
    <property type="component" value="Unassembled WGS sequence"/>
</dbReference>
<dbReference type="Pfam" id="PF00589">
    <property type="entry name" value="Phage_integrase"/>
    <property type="match status" value="1"/>
</dbReference>
<accession>A0ABU0L3N3</accession>
<evidence type="ECO:0000256" key="3">
    <source>
        <dbReference type="ARBA" id="ARBA00023172"/>
    </source>
</evidence>
<evidence type="ECO:0000313" key="7">
    <source>
        <dbReference type="Proteomes" id="UP001242811"/>
    </source>
</evidence>
<dbReference type="PANTHER" id="PTHR30349:SF77">
    <property type="entry name" value="TYROSINE RECOMBINASE XERC"/>
    <property type="match status" value="1"/>
</dbReference>
<comment type="subcellular location">
    <subcellularLocation>
        <location evidence="1">Cytoplasm</location>
    </subcellularLocation>
</comment>
<keyword evidence="7" id="KW-1185">Reference proteome</keyword>
<evidence type="ECO:0000256" key="1">
    <source>
        <dbReference type="ARBA" id="ARBA00004496"/>
    </source>
</evidence>
<sequence>MEKRVETQTTTEELLQQNAKLEHENAELKAKLHWYEEQFRLAQHRRFAAQRTDASRSTQYSPERSERFLFISAPVGRKGKNRRLTQRSIEKLVEKYATAFGKPALTVHSLRHSFATRYYIENNDVPKLKNQSGHSSIQTKMIYTHLTDDQMRDAVNNMDK</sequence>
<dbReference type="InterPro" id="IPR050090">
    <property type="entry name" value="Tyrosine_recombinase_XerCD"/>
</dbReference>
<dbReference type="PANTHER" id="PTHR30349">
    <property type="entry name" value="PHAGE INTEGRASE-RELATED"/>
    <property type="match status" value="1"/>
</dbReference>
<dbReference type="CDD" id="cd00397">
    <property type="entry name" value="DNA_BRE_C"/>
    <property type="match status" value="1"/>
</dbReference>
<evidence type="ECO:0000313" key="6">
    <source>
        <dbReference type="EMBL" id="MDQ0495878.1"/>
    </source>
</evidence>
<evidence type="ECO:0000256" key="2">
    <source>
        <dbReference type="ARBA" id="ARBA00022908"/>
    </source>
</evidence>
<feature type="domain" description="Tyr recombinase" evidence="5">
    <location>
        <begin position="1"/>
        <end position="156"/>
    </location>
</feature>
<evidence type="ECO:0000256" key="4">
    <source>
        <dbReference type="SAM" id="Coils"/>
    </source>
</evidence>
<protein>
    <submittedName>
        <fullName evidence="6">Integrase</fullName>
    </submittedName>
</protein>
<keyword evidence="2" id="KW-0229">DNA integration</keyword>
<keyword evidence="4" id="KW-0175">Coiled coil</keyword>
<name>A0ABU0L3N3_9BACL</name>
<evidence type="ECO:0000259" key="5">
    <source>
        <dbReference type="PROSITE" id="PS51898"/>
    </source>
</evidence>
<proteinExistence type="predicted"/>
<comment type="caution">
    <text evidence="6">The sequence shown here is derived from an EMBL/GenBank/DDBJ whole genome shotgun (WGS) entry which is preliminary data.</text>
</comment>
<dbReference type="InterPro" id="IPR011010">
    <property type="entry name" value="DNA_brk_join_enz"/>
</dbReference>
<dbReference type="SUPFAM" id="SSF56349">
    <property type="entry name" value="DNA breaking-rejoining enzymes"/>
    <property type="match status" value="1"/>
</dbReference>
<reference evidence="6 7" key="1">
    <citation type="submission" date="2023-07" db="EMBL/GenBank/DDBJ databases">
        <title>Genomic Encyclopedia of Type Strains, Phase IV (KMG-IV): sequencing the most valuable type-strain genomes for metagenomic binning, comparative biology and taxonomic classification.</title>
        <authorList>
            <person name="Goeker M."/>
        </authorList>
    </citation>
    <scope>NUCLEOTIDE SEQUENCE [LARGE SCALE GENOMIC DNA]</scope>
    <source>
        <strain evidence="6 7">DSM 14914</strain>
    </source>
</reference>
<dbReference type="InterPro" id="IPR002104">
    <property type="entry name" value="Integrase_catalytic"/>
</dbReference>
<dbReference type="PROSITE" id="PS51898">
    <property type="entry name" value="TYR_RECOMBINASE"/>
    <property type="match status" value="1"/>
</dbReference>
<dbReference type="Gene3D" id="1.10.443.10">
    <property type="entry name" value="Intergrase catalytic core"/>
    <property type="match status" value="1"/>
</dbReference>
<dbReference type="InterPro" id="IPR013762">
    <property type="entry name" value="Integrase-like_cat_sf"/>
</dbReference>
<gene>
    <name evidence="6" type="ORF">QOZ95_004061</name>
</gene>
<organism evidence="6 7">
    <name type="scientific">Paenibacillus brasilensis</name>
    <dbReference type="NCBI Taxonomy" id="128574"/>
    <lineage>
        <taxon>Bacteria</taxon>
        <taxon>Bacillati</taxon>
        <taxon>Bacillota</taxon>
        <taxon>Bacilli</taxon>
        <taxon>Bacillales</taxon>
        <taxon>Paenibacillaceae</taxon>
        <taxon>Paenibacillus</taxon>
    </lineage>
</organism>
<feature type="coiled-coil region" evidence="4">
    <location>
        <begin position="4"/>
        <end position="38"/>
    </location>
</feature>
<dbReference type="EMBL" id="JAUSWA010000028">
    <property type="protein sequence ID" value="MDQ0495878.1"/>
    <property type="molecule type" value="Genomic_DNA"/>
</dbReference>
<keyword evidence="3" id="KW-0233">DNA recombination</keyword>